<sequence>MGFAVVLVFLLSILVGEADLTPGQVFAALLGEGDINDRRIVVGLRAPRAVMAILVGGGLSLSGAVFQALLRNPLAEPYILGISGGAATGAVLALALGLAASLSWALPAAAFAGALVAIFLVLRVAATADDRVDVRVLLLAGVVVGAFFTACMAFVLSISDARTVRSAVLWMMGSLVGSDWRTVWMVTLYSIPAVIALIGLARPLNLLAIGEETAGYLGADVERVKRIAYVLASLLTAAGVAATGVIGFVGLIVPHSIRLLVGADYRVLLPLAFLAGAVFLMLADIAARTVLPPTEVPIGVITVFVGVPLFLLLLRRSVGAGAGTGVGA</sequence>
<keyword evidence="5 8" id="KW-0812">Transmembrane</keyword>
<feature type="transmembrane region" description="Helical" evidence="8">
    <location>
        <begin position="104"/>
        <end position="124"/>
    </location>
</feature>
<dbReference type="Gene3D" id="1.10.3470.10">
    <property type="entry name" value="ABC transporter involved in vitamin B12 uptake, BtuC"/>
    <property type="match status" value="1"/>
</dbReference>
<evidence type="ECO:0008006" key="10">
    <source>
        <dbReference type="Google" id="ProtNLM"/>
    </source>
</evidence>
<evidence type="ECO:0000256" key="3">
    <source>
        <dbReference type="ARBA" id="ARBA00022448"/>
    </source>
</evidence>
<dbReference type="InterPro" id="IPR000522">
    <property type="entry name" value="ABC_transptr_permease_BtuC"/>
</dbReference>
<accession>A0A381PDL2</accession>
<dbReference type="PANTHER" id="PTHR30472">
    <property type="entry name" value="FERRIC ENTEROBACTIN TRANSPORT SYSTEM PERMEASE PROTEIN"/>
    <property type="match status" value="1"/>
</dbReference>
<reference evidence="9" key="1">
    <citation type="submission" date="2018-05" db="EMBL/GenBank/DDBJ databases">
        <authorList>
            <person name="Lanie J.A."/>
            <person name="Ng W.-L."/>
            <person name="Kazmierczak K.M."/>
            <person name="Andrzejewski T.M."/>
            <person name="Davidsen T.M."/>
            <person name="Wayne K.J."/>
            <person name="Tettelin H."/>
            <person name="Glass J.I."/>
            <person name="Rusch D."/>
            <person name="Podicherti R."/>
            <person name="Tsui H.-C.T."/>
            <person name="Winkler M.E."/>
        </authorList>
    </citation>
    <scope>NUCLEOTIDE SEQUENCE</scope>
</reference>
<feature type="transmembrane region" description="Helical" evidence="8">
    <location>
        <begin position="265"/>
        <end position="290"/>
    </location>
</feature>
<proteinExistence type="inferred from homology"/>
<feature type="transmembrane region" description="Helical" evidence="8">
    <location>
        <begin position="227"/>
        <end position="253"/>
    </location>
</feature>
<keyword evidence="6 8" id="KW-1133">Transmembrane helix</keyword>
<name>A0A381PDL2_9ZZZZ</name>
<dbReference type="InterPro" id="IPR037294">
    <property type="entry name" value="ABC_BtuC-like"/>
</dbReference>
<dbReference type="FunFam" id="1.10.3470.10:FF:000001">
    <property type="entry name" value="Vitamin B12 ABC transporter permease BtuC"/>
    <property type="match status" value="1"/>
</dbReference>
<evidence type="ECO:0000256" key="4">
    <source>
        <dbReference type="ARBA" id="ARBA00022475"/>
    </source>
</evidence>
<dbReference type="GO" id="GO:0005886">
    <property type="term" value="C:plasma membrane"/>
    <property type="evidence" value="ECO:0007669"/>
    <property type="project" value="UniProtKB-SubCell"/>
</dbReference>
<feature type="transmembrane region" description="Helical" evidence="8">
    <location>
        <begin position="77"/>
        <end position="98"/>
    </location>
</feature>
<evidence type="ECO:0000313" key="9">
    <source>
        <dbReference type="EMBL" id="SUZ65091.1"/>
    </source>
</evidence>
<organism evidence="9">
    <name type="scientific">marine metagenome</name>
    <dbReference type="NCBI Taxonomy" id="408172"/>
    <lineage>
        <taxon>unclassified sequences</taxon>
        <taxon>metagenomes</taxon>
        <taxon>ecological metagenomes</taxon>
    </lineage>
</organism>
<evidence type="ECO:0000256" key="8">
    <source>
        <dbReference type="SAM" id="Phobius"/>
    </source>
</evidence>
<gene>
    <name evidence="9" type="ORF">METZ01_LOCUS17945</name>
</gene>
<dbReference type="EMBL" id="UINC01000950">
    <property type="protein sequence ID" value="SUZ65091.1"/>
    <property type="molecule type" value="Genomic_DNA"/>
</dbReference>
<dbReference type="Pfam" id="PF01032">
    <property type="entry name" value="FecCD"/>
    <property type="match status" value="1"/>
</dbReference>
<evidence type="ECO:0000256" key="2">
    <source>
        <dbReference type="ARBA" id="ARBA00007935"/>
    </source>
</evidence>
<dbReference type="GO" id="GO:0033214">
    <property type="term" value="P:siderophore-iron import into cell"/>
    <property type="evidence" value="ECO:0007669"/>
    <property type="project" value="TreeGrafter"/>
</dbReference>
<dbReference type="GO" id="GO:0022857">
    <property type="term" value="F:transmembrane transporter activity"/>
    <property type="evidence" value="ECO:0007669"/>
    <property type="project" value="InterPro"/>
</dbReference>
<evidence type="ECO:0000256" key="7">
    <source>
        <dbReference type="ARBA" id="ARBA00023136"/>
    </source>
</evidence>
<evidence type="ECO:0000256" key="6">
    <source>
        <dbReference type="ARBA" id="ARBA00022989"/>
    </source>
</evidence>
<feature type="transmembrane region" description="Helical" evidence="8">
    <location>
        <begin position="296"/>
        <end position="314"/>
    </location>
</feature>
<feature type="transmembrane region" description="Helical" evidence="8">
    <location>
        <begin position="187"/>
        <end position="207"/>
    </location>
</feature>
<keyword evidence="7 8" id="KW-0472">Membrane</keyword>
<protein>
    <recommendedName>
        <fullName evidence="10">ABC transporter permease protein</fullName>
    </recommendedName>
</protein>
<feature type="transmembrane region" description="Helical" evidence="8">
    <location>
        <begin position="51"/>
        <end position="70"/>
    </location>
</feature>
<feature type="transmembrane region" description="Helical" evidence="8">
    <location>
        <begin position="136"/>
        <end position="158"/>
    </location>
</feature>
<dbReference type="SUPFAM" id="SSF81345">
    <property type="entry name" value="ABC transporter involved in vitamin B12 uptake, BtuC"/>
    <property type="match status" value="1"/>
</dbReference>
<keyword evidence="4" id="KW-1003">Cell membrane</keyword>
<comment type="similarity">
    <text evidence="2">Belongs to the binding-protein-dependent transport system permease family. FecCD subfamily.</text>
</comment>
<evidence type="ECO:0000256" key="5">
    <source>
        <dbReference type="ARBA" id="ARBA00022692"/>
    </source>
</evidence>
<comment type="subcellular location">
    <subcellularLocation>
        <location evidence="1">Cell membrane</location>
        <topology evidence="1">Multi-pass membrane protein</topology>
    </subcellularLocation>
</comment>
<dbReference type="AlphaFoldDB" id="A0A381PDL2"/>
<keyword evidence="3" id="KW-0813">Transport</keyword>
<evidence type="ECO:0000256" key="1">
    <source>
        <dbReference type="ARBA" id="ARBA00004651"/>
    </source>
</evidence>
<dbReference type="PANTHER" id="PTHR30472:SF25">
    <property type="entry name" value="ABC TRANSPORTER PERMEASE PROTEIN MJ0876-RELATED"/>
    <property type="match status" value="1"/>
</dbReference>
<dbReference type="CDD" id="cd06550">
    <property type="entry name" value="TM_ABC_iron-siderophores_like"/>
    <property type="match status" value="1"/>
</dbReference>